<evidence type="ECO:0000313" key="2">
    <source>
        <dbReference type="EMBL" id="SVE60096.1"/>
    </source>
</evidence>
<gene>
    <name evidence="2" type="ORF">METZ01_LOCUS512950</name>
</gene>
<accession>A0A383ET63</accession>
<dbReference type="PANTHER" id="PTHR10338">
    <property type="entry name" value="INTER-ALPHA-TRYPSIN INHIBITOR HEAVY CHAIN FAMILY MEMBER"/>
    <property type="match status" value="1"/>
</dbReference>
<proteinExistence type="predicted"/>
<dbReference type="InterPro" id="IPR036465">
    <property type="entry name" value="vWFA_dom_sf"/>
</dbReference>
<feature type="non-terminal residue" evidence="2">
    <location>
        <position position="1"/>
    </location>
</feature>
<dbReference type="SMART" id="SM00327">
    <property type="entry name" value="VWA"/>
    <property type="match status" value="1"/>
</dbReference>
<dbReference type="EMBL" id="UINC01228682">
    <property type="protein sequence ID" value="SVE60096.1"/>
    <property type="molecule type" value="Genomic_DNA"/>
</dbReference>
<organism evidence="2">
    <name type="scientific">marine metagenome</name>
    <dbReference type="NCBI Taxonomy" id="408172"/>
    <lineage>
        <taxon>unclassified sequences</taxon>
        <taxon>metagenomes</taxon>
        <taxon>ecological metagenomes</taxon>
    </lineage>
</organism>
<dbReference type="SUPFAM" id="SSF53300">
    <property type="entry name" value="vWA-like"/>
    <property type="match status" value="1"/>
</dbReference>
<dbReference type="PANTHER" id="PTHR10338:SF108">
    <property type="entry name" value="INTER-ALPHA-TRYPSIN INHIBITOR HEAVY CHAIN H4-LIKE PROTEIN"/>
    <property type="match status" value="1"/>
</dbReference>
<evidence type="ECO:0000259" key="1">
    <source>
        <dbReference type="PROSITE" id="PS50234"/>
    </source>
</evidence>
<dbReference type="InterPro" id="IPR002035">
    <property type="entry name" value="VWF_A"/>
</dbReference>
<dbReference type="Gene3D" id="3.40.50.410">
    <property type="entry name" value="von Willebrand factor, type A domain"/>
    <property type="match status" value="1"/>
</dbReference>
<name>A0A383ET63_9ZZZZ</name>
<feature type="non-terminal residue" evidence="2">
    <location>
        <position position="229"/>
    </location>
</feature>
<dbReference type="Pfam" id="PF00092">
    <property type="entry name" value="VWA"/>
    <property type="match status" value="1"/>
</dbReference>
<feature type="domain" description="VWFA" evidence="1">
    <location>
        <begin position="55"/>
        <end position="229"/>
    </location>
</feature>
<dbReference type="PROSITE" id="PS50234">
    <property type="entry name" value="VWFA"/>
    <property type="match status" value="1"/>
</dbReference>
<sequence length="229" mass="25681">IDFGIKADLFGVEPGPMIDCDAGEDCENGDPYQVAEVLFQMKAPLVNRDTRRNWNIFLCVDVSGSMSGDKIEHVRNSLTTMMNHFKEGDYITLVTFDSTYHDKFLHLEFSAHEDEISDAFEALQPGSSTNMIAGLNRVYDLAQLHYDEDKLQRVILFGDGNANVGNTDLDTFNNLTRLEGQEGIYLSGVGVGTDYDWDRMDQLTDAGKGAHVFLPNDEEVELIFGDYFP</sequence>
<protein>
    <recommendedName>
        <fullName evidence="1">VWFA domain-containing protein</fullName>
    </recommendedName>
</protein>
<reference evidence="2" key="1">
    <citation type="submission" date="2018-05" db="EMBL/GenBank/DDBJ databases">
        <authorList>
            <person name="Lanie J.A."/>
            <person name="Ng W.-L."/>
            <person name="Kazmierczak K.M."/>
            <person name="Andrzejewski T.M."/>
            <person name="Davidsen T.M."/>
            <person name="Wayne K.J."/>
            <person name="Tettelin H."/>
            <person name="Glass J.I."/>
            <person name="Rusch D."/>
            <person name="Podicherti R."/>
            <person name="Tsui H.-C.T."/>
            <person name="Winkler M.E."/>
        </authorList>
    </citation>
    <scope>NUCLEOTIDE SEQUENCE</scope>
</reference>
<dbReference type="AlphaFoldDB" id="A0A383ET63"/>
<dbReference type="InterPro" id="IPR050934">
    <property type="entry name" value="ITIH"/>
</dbReference>